<dbReference type="EMBL" id="GBXM01002654">
    <property type="protein sequence ID" value="JAI05924.1"/>
    <property type="molecule type" value="Transcribed_RNA"/>
</dbReference>
<proteinExistence type="predicted"/>
<reference evidence="1" key="2">
    <citation type="journal article" date="2015" name="Fish Shellfish Immunol.">
        <title>Early steps in the European eel (Anguilla anguilla)-Vibrio vulnificus interaction in the gills: Role of the RtxA13 toxin.</title>
        <authorList>
            <person name="Callol A."/>
            <person name="Pajuelo D."/>
            <person name="Ebbesson L."/>
            <person name="Teles M."/>
            <person name="MacKenzie S."/>
            <person name="Amaro C."/>
        </authorList>
    </citation>
    <scope>NUCLEOTIDE SEQUENCE</scope>
</reference>
<accession>A0A0E9XW57</accession>
<organism evidence="1">
    <name type="scientific">Anguilla anguilla</name>
    <name type="common">European freshwater eel</name>
    <name type="synonym">Muraena anguilla</name>
    <dbReference type="NCBI Taxonomy" id="7936"/>
    <lineage>
        <taxon>Eukaryota</taxon>
        <taxon>Metazoa</taxon>
        <taxon>Chordata</taxon>
        <taxon>Craniata</taxon>
        <taxon>Vertebrata</taxon>
        <taxon>Euteleostomi</taxon>
        <taxon>Actinopterygii</taxon>
        <taxon>Neopterygii</taxon>
        <taxon>Teleostei</taxon>
        <taxon>Anguilliformes</taxon>
        <taxon>Anguillidae</taxon>
        <taxon>Anguilla</taxon>
    </lineage>
</organism>
<protein>
    <submittedName>
        <fullName evidence="1">Uncharacterized protein</fullName>
    </submittedName>
</protein>
<reference evidence="1" key="1">
    <citation type="submission" date="2014-11" db="EMBL/GenBank/DDBJ databases">
        <authorList>
            <person name="Amaro Gonzalez C."/>
        </authorList>
    </citation>
    <scope>NUCLEOTIDE SEQUENCE</scope>
</reference>
<name>A0A0E9XW57_ANGAN</name>
<evidence type="ECO:0000313" key="1">
    <source>
        <dbReference type="EMBL" id="JAI05924.1"/>
    </source>
</evidence>
<sequence length="10" mass="1187">MDIFTTAIYL</sequence>